<name>A0ACD5C9Q2_9SPHI</name>
<reference evidence="1" key="1">
    <citation type="submission" date="2024-04" db="EMBL/GenBank/DDBJ databases">
        <title>Complete genome sequence of Sphingobacterium thalpophiium BAA-1094.</title>
        <authorList>
            <person name="Adaikpoh B.I."/>
        </authorList>
    </citation>
    <scope>NUCLEOTIDE SEQUENCE</scope>
    <source>
        <strain evidence="1">BAA-1094</strain>
    </source>
</reference>
<evidence type="ECO:0000313" key="1">
    <source>
        <dbReference type="EMBL" id="WZN58392.1"/>
    </source>
</evidence>
<accession>A0ACD5C9Q2</accession>
<gene>
    <name evidence="1" type="ORF">AACH28_04215</name>
</gene>
<sequence length="77" mass="8316">MHRCGGPEILEGCRNIVAKQGVCKVGEAVITTAGKLAAKYVIHTVGPVWNGVITPFLMADTTLKQIKIVCLTMIPFY</sequence>
<keyword evidence="2" id="KW-1185">Reference proteome</keyword>
<organism evidence="1 2">
    <name type="scientific">Sphingobacterium thalpophilum</name>
    <dbReference type="NCBI Taxonomy" id="259"/>
    <lineage>
        <taxon>Bacteria</taxon>
        <taxon>Pseudomonadati</taxon>
        <taxon>Bacteroidota</taxon>
        <taxon>Sphingobacteriia</taxon>
        <taxon>Sphingobacteriales</taxon>
        <taxon>Sphingobacteriaceae</taxon>
        <taxon>Sphingobacterium</taxon>
    </lineage>
</organism>
<dbReference type="EMBL" id="CP151087">
    <property type="protein sequence ID" value="WZN58392.1"/>
    <property type="molecule type" value="Genomic_DNA"/>
</dbReference>
<evidence type="ECO:0000313" key="2">
    <source>
        <dbReference type="Proteomes" id="UP001485301"/>
    </source>
</evidence>
<proteinExistence type="predicted"/>
<dbReference type="Proteomes" id="UP001485301">
    <property type="component" value="Chromosome"/>
</dbReference>
<protein>
    <submittedName>
        <fullName evidence="1">Macro domain-containing protein</fullName>
    </submittedName>
</protein>